<dbReference type="Proteomes" id="UP001497457">
    <property type="component" value="Chromosome 31b"/>
</dbReference>
<name>A0ABC9D7R9_9POAL</name>
<protein>
    <recommendedName>
        <fullName evidence="5">Drought-induced protein 1</fullName>
    </recommendedName>
</protein>
<keyword evidence="4" id="KW-1185">Reference proteome</keyword>
<gene>
    <name evidence="3" type="ORF">URODEC1_LOCUS100928</name>
    <name evidence="2" type="ORF">URODEC1_LOCUS82316</name>
</gene>
<dbReference type="PANTHER" id="PTHR34687">
    <property type="entry name" value="CHAPERONE PROTEIN DNAJ-LIKE PROTEIN"/>
    <property type="match status" value="1"/>
</dbReference>
<reference evidence="2 4" key="2">
    <citation type="submission" date="2024-10" db="EMBL/GenBank/DDBJ databases">
        <authorList>
            <person name="Ryan C."/>
        </authorList>
    </citation>
    <scope>NUCLEOTIDE SEQUENCE [LARGE SCALE GENOMIC DNA]</scope>
</reference>
<accession>A0ABC9D7R9</accession>
<evidence type="ECO:0000313" key="4">
    <source>
        <dbReference type="Proteomes" id="UP001497457"/>
    </source>
</evidence>
<dbReference type="Proteomes" id="UP001497457">
    <property type="component" value="Chromosome 5rd"/>
</dbReference>
<feature type="signal peptide" evidence="1">
    <location>
        <begin position="1"/>
        <end position="22"/>
    </location>
</feature>
<organism evidence="2 4">
    <name type="scientific">Urochloa decumbens</name>
    <dbReference type="NCBI Taxonomy" id="240449"/>
    <lineage>
        <taxon>Eukaryota</taxon>
        <taxon>Viridiplantae</taxon>
        <taxon>Streptophyta</taxon>
        <taxon>Embryophyta</taxon>
        <taxon>Tracheophyta</taxon>
        <taxon>Spermatophyta</taxon>
        <taxon>Magnoliopsida</taxon>
        <taxon>Liliopsida</taxon>
        <taxon>Poales</taxon>
        <taxon>Poaceae</taxon>
        <taxon>PACMAD clade</taxon>
        <taxon>Panicoideae</taxon>
        <taxon>Panicodae</taxon>
        <taxon>Paniceae</taxon>
        <taxon>Melinidinae</taxon>
        <taxon>Urochloa</taxon>
    </lineage>
</organism>
<dbReference type="AlphaFoldDB" id="A0ABC9D7R9"/>
<dbReference type="PANTHER" id="PTHR34687:SF3">
    <property type="entry name" value="CHAPERONE PROTEIN DNAJ-RELATED"/>
    <property type="match status" value="1"/>
</dbReference>
<feature type="chain" id="PRO_5044721750" description="Drought-induced protein 1" evidence="1">
    <location>
        <begin position="23"/>
        <end position="117"/>
    </location>
</feature>
<evidence type="ECO:0000313" key="2">
    <source>
        <dbReference type="EMBL" id="CAL5032522.1"/>
    </source>
</evidence>
<dbReference type="EMBL" id="OZ075115">
    <property type="protein sequence ID" value="CAL5067315.1"/>
    <property type="molecule type" value="Genomic_DNA"/>
</dbReference>
<evidence type="ECO:0000256" key="1">
    <source>
        <dbReference type="SAM" id="SignalP"/>
    </source>
</evidence>
<keyword evidence="1" id="KW-0732">Signal</keyword>
<proteinExistence type="predicted"/>
<sequence>MVGPIVLAASAGLGMLAGVAAADRCSSSTSGSGNLPMAGAGGMRHSCATCGGTGKVACLCSRWSDGDVGCRPCAGTGHVPCRSCRGSGGGTERRALVRVAVRAQRPLAAVTKSKFSK</sequence>
<evidence type="ECO:0000313" key="3">
    <source>
        <dbReference type="EMBL" id="CAL5067315.1"/>
    </source>
</evidence>
<dbReference type="EMBL" id="OZ075141">
    <property type="protein sequence ID" value="CAL5032522.1"/>
    <property type="molecule type" value="Genomic_DNA"/>
</dbReference>
<evidence type="ECO:0008006" key="5">
    <source>
        <dbReference type="Google" id="ProtNLM"/>
    </source>
</evidence>
<reference evidence="4" key="1">
    <citation type="submission" date="2024-06" db="EMBL/GenBank/DDBJ databases">
        <authorList>
            <person name="Ryan C."/>
        </authorList>
    </citation>
    <scope>NUCLEOTIDE SEQUENCE [LARGE SCALE GENOMIC DNA]</scope>
</reference>